<evidence type="ECO:0000313" key="2">
    <source>
        <dbReference type="EMBL" id="SDF43793.1"/>
    </source>
</evidence>
<dbReference type="AlphaFoldDB" id="A0A1G7L2W8"/>
<accession>A0A1G7L2W8</accession>
<proteinExistence type="predicted"/>
<keyword evidence="3" id="KW-1185">Reference proteome</keyword>
<organism evidence="2 3">
    <name type="scientific">Salipiger thiooxidans</name>
    <dbReference type="NCBI Taxonomy" id="282683"/>
    <lineage>
        <taxon>Bacteria</taxon>
        <taxon>Pseudomonadati</taxon>
        <taxon>Pseudomonadota</taxon>
        <taxon>Alphaproteobacteria</taxon>
        <taxon>Rhodobacterales</taxon>
        <taxon>Roseobacteraceae</taxon>
        <taxon>Salipiger</taxon>
    </lineage>
</organism>
<reference evidence="3" key="1">
    <citation type="submission" date="2016-10" db="EMBL/GenBank/DDBJ databases">
        <authorList>
            <person name="Varghese N."/>
            <person name="Submissions S."/>
        </authorList>
    </citation>
    <scope>NUCLEOTIDE SEQUENCE [LARGE SCALE GENOMIC DNA]</scope>
    <source>
        <strain evidence="3">DSM 10146</strain>
    </source>
</reference>
<feature type="compositionally biased region" description="Basic and acidic residues" evidence="1">
    <location>
        <begin position="116"/>
        <end position="128"/>
    </location>
</feature>
<evidence type="ECO:0000313" key="3">
    <source>
        <dbReference type="Proteomes" id="UP000198994"/>
    </source>
</evidence>
<feature type="region of interest" description="Disordered" evidence="1">
    <location>
        <begin position="1"/>
        <end position="136"/>
    </location>
</feature>
<sequence length="136" mass="14411">MPDGAIPTGTAERTAESHTDASNPVFAPAPNTARSARRDQGTEPPNRLTSGESAHPARTTSPSTAQPPGVPAFRHEPTAPDQTPHADLAPPPVLSIGRIDVTFEAPAPQPSVPRRKAPERTRGFEKYARARLGQRG</sequence>
<dbReference type="STRING" id="282683.SAMN04488105_12141"/>
<protein>
    <submittedName>
        <fullName evidence="2">Uncharacterized protein</fullName>
    </submittedName>
</protein>
<evidence type="ECO:0000256" key="1">
    <source>
        <dbReference type="SAM" id="MobiDB-lite"/>
    </source>
</evidence>
<dbReference type="RefSeq" id="WP_131822052.1">
    <property type="nucleotide sequence ID" value="NZ_FNAV01000021.1"/>
</dbReference>
<gene>
    <name evidence="2" type="ORF">SAMN04488105_12141</name>
</gene>
<feature type="compositionally biased region" description="Polar residues" evidence="1">
    <location>
        <begin position="47"/>
        <end position="66"/>
    </location>
</feature>
<dbReference type="Proteomes" id="UP000198994">
    <property type="component" value="Unassembled WGS sequence"/>
</dbReference>
<dbReference type="EMBL" id="FNAV01000021">
    <property type="protein sequence ID" value="SDF43793.1"/>
    <property type="molecule type" value="Genomic_DNA"/>
</dbReference>
<name>A0A1G7L2W8_9RHOB</name>